<dbReference type="InterPro" id="IPR036748">
    <property type="entry name" value="MTH938-like_sf"/>
</dbReference>
<feature type="non-terminal residue" evidence="1">
    <location>
        <position position="173"/>
    </location>
</feature>
<sequence>SGVQGCERRHVPRVNLPSAAASHPHVRSFRCCTGLQQAFPELLSLRKARRGLVPGSVIAQSDMYLMWRPRTMAEVTPESLVFLELITPTPEVLVLGCGATAQPLPAPVAAYLASRGMKVEVLDSRNATGYFNILNEEGRVVVGALLAADPSLPLLEDLPEKKDPIYDRAWLKN</sequence>
<evidence type="ECO:0000313" key="2">
    <source>
        <dbReference type="Proteomes" id="UP000485058"/>
    </source>
</evidence>
<evidence type="ECO:0008006" key="3">
    <source>
        <dbReference type="Google" id="ProtNLM"/>
    </source>
</evidence>
<dbReference type="Proteomes" id="UP000485058">
    <property type="component" value="Unassembled WGS sequence"/>
</dbReference>
<protein>
    <recommendedName>
        <fullName evidence="3">NADH dehydrogenase [ubiquinone] 1 alpha subcomplex assembly factor 3</fullName>
    </recommendedName>
</protein>
<keyword evidence="2" id="KW-1185">Reference proteome</keyword>
<dbReference type="SUPFAM" id="SSF64076">
    <property type="entry name" value="MTH938-like"/>
    <property type="match status" value="1"/>
</dbReference>
<dbReference type="GO" id="GO:0005743">
    <property type="term" value="C:mitochondrial inner membrane"/>
    <property type="evidence" value="ECO:0007669"/>
    <property type="project" value="TreeGrafter"/>
</dbReference>
<comment type="caution">
    <text evidence="1">The sequence shown here is derived from an EMBL/GenBank/DDBJ whole genome shotgun (WGS) entry which is preliminary data.</text>
</comment>
<dbReference type="Gene3D" id="3.40.1230.10">
    <property type="entry name" value="MTH938-like"/>
    <property type="match status" value="1"/>
</dbReference>
<feature type="non-terminal residue" evidence="1">
    <location>
        <position position="1"/>
    </location>
</feature>
<dbReference type="PANTHER" id="PTHR21192:SF2">
    <property type="entry name" value="NADH DEHYDROGENASE [UBIQUINONE] 1 ALPHA SUBCOMPLEX ASSEMBLY FACTOR 3"/>
    <property type="match status" value="1"/>
</dbReference>
<accession>A0A699ZF14</accession>
<dbReference type="EMBL" id="BLLF01001691">
    <property type="protein sequence ID" value="GFH20751.1"/>
    <property type="molecule type" value="Genomic_DNA"/>
</dbReference>
<organism evidence="1 2">
    <name type="scientific">Haematococcus lacustris</name>
    <name type="common">Green alga</name>
    <name type="synonym">Haematococcus pluvialis</name>
    <dbReference type="NCBI Taxonomy" id="44745"/>
    <lineage>
        <taxon>Eukaryota</taxon>
        <taxon>Viridiplantae</taxon>
        <taxon>Chlorophyta</taxon>
        <taxon>core chlorophytes</taxon>
        <taxon>Chlorophyceae</taxon>
        <taxon>CS clade</taxon>
        <taxon>Chlamydomonadales</taxon>
        <taxon>Haematococcaceae</taxon>
        <taxon>Haematococcus</taxon>
    </lineage>
</organism>
<evidence type="ECO:0000313" key="1">
    <source>
        <dbReference type="EMBL" id="GFH20751.1"/>
    </source>
</evidence>
<reference evidence="1 2" key="1">
    <citation type="submission" date="2020-02" db="EMBL/GenBank/DDBJ databases">
        <title>Draft genome sequence of Haematococcus lacustris strain NIES-144.</title>
        <authorList>
            <person name="Morimoto D."/>
            <person name="Nakagawa S."/>
            <person name="Yoshida T."/>
            <person name="Sawayama S."/>
        </authorList>
    </citation>
    <scope>NUCLEOTIDE SEQUENCE [LARGE SCALE GENOMIC DNA]</scope>
    <source>
        <strain evidence="1 2">NIES-144</strain>
    </source>
</reference>
<name>A0A699ZF14_HAELA</name>
<proteinExistence type="predicted"/>
<gene>
    <name evidence="1" type="ORF">HaLaN_17923</name>
</gene>
<dbReference type="PANTHER" id="PTHR21192">
    <property type="entry name" value="NUCLEAR PROTEIN E3-3"/>
    <property type="match status" value="1"/>
</dbReference>
<dbReference type="InterPro" id="IPR007523">
    <property type="entry name" value="NDUFAF3/AAMDC"/>
</dbReference>
<dbReference type="Pfam" id="PF04430">
    <property type="entry name" value="DUF498"/>
    <property type="match status" value="1"/>
</dbReference>
<dbReference type="AlphaFoldDB" id="A0A699ZF14"/>
<dbReference type="GO" id="GO:0032981">
    <property type="term" value="P:mitochondrial respiratory chain complex I assembly"/>
    <property type="evidence" value="ECO:0007669"/>
    <property type="project" value="TreeGrafter"/>
</dbReference>